<dbReference type="Proteomes" id="UP000624404">
    <property type="component" value="Unassembled WGS sequence"/>
</dbReference>
<feature type="transmembrane region" description="Helical" evidence="1">
    <location>
        <begin position="92"/>
        <end position="113"/>
    </location>
</feature>
<keyword evidence="1" id="KW-0812">Transmembrane</keyword>
<accession>A0A8H2VZ10</accession>
<organism evidence="2 3">
    <name type="scientific">Sclerotinia trifoliorum</name>
    <dbReference type="NCBI Taxonomy" id="28548"/>
    <lineage>
        <taxon>Eukaryota</taxon>
        <taxon>Fungi</taxon>
        <taxon>Dikarya</taxon>
        <taxon>Ascomycota</taxon>
        <taxon>Pezizomycotina</taxon>
        <taxon>Leotiomycetes</taxon>
        <taxon>Helotiales</taxon>
        <taxon>Sclerotiniaceae</taxon>
        <taxon>Sclerotinia</taxon>
    </lineage>
</organism>
<keyword evidence="3" id="KW-1185">Reference proteome</keyword>
<keyword evidence="1" id="KW-1133">Transmembrane helix</keyword>
<gene>
    <name evidence="2" type="ORF">SCLTRI_LOCUS6498</name>
</gene>
<dbReference type="EMBL" id="CAJHIA010000021">
    <property type="protein sequence ID" value="CAD6446706.1"/>
    <property type="molecule type" value="Genomic_DNA"/>
</dbReference>
<dbReference type="OrthoDB" id="3559694at2759"/>
<evidence type="ECO:0000313" key="3">
    <source>
        <dbReference type="Proteomes" id="UP000624404"/>
    </source>
</evidence>
<dbReference type="AlphaFoldDB" id="A0A8H2VZ10"/>
<sequence length="246" mass="28142">MPTPIENLLRLLNGDMDIVMEFLSDYPVINEILTNTIPYIHQAHSHLQTLTPHLRKTYTQTLHLLNPLYHTLLKTLTPLLTTIQHFASQAPAITALIVLLAIIWYIFWIMSFIRRVMAWGTRMVFGVLFWGVLGYFVLVVWERGVVRTAGEVWGWGWWWGDVEGEYEGFEEGGRGSEGAEGFRWEGWVVISWVDWRFVGGLFVCLSLIMNEAGNGNGNGKREIKLGGILDGRKSWVGLSARGRHWI</sequence>
<protein>
    <submittedName>
        <fullName evidence="2">7ccd9eea-ef4c-4c3d-ae08-78bfb68de25b-CDS</fullName>
    </submittedName>
</protein>
<keyword evidence="1" id="KW-0472">Membrane</keyword>
<reference evidence="2" key="1">
    <citation type="submission" date="2020-10" db="EMBL/GenBank/DDBJ databases">
        <authorList>
            <person name="Kusch S."/>
        </authorList>
    </citation>
    <scope>NUCLEOTIDE SEQUENCE</scope>
    <source>
        <strain evidence="2">SwB9</strain>
    </source>
</reference>
<evidence type="ECO:0000313" key="2">
    <source>
        <dbReference type="EMBL" id="CAD6446706.1"/>
    </source>
</evidence>
<proteinExistence type="predicted"/>
<feature type="transmembrane region" description="Helical" evidence="1">
    <location>
        <begin position="119"/>
        <end position="141"/>
    </location>
</feature>
<evidence type="ECO:0000256" key="1">
    <source>
        <dbReference type="SAM" id="Phobius"/>
    </source>
</evidence>
<comment type="caution">
    <text evidence="2">The sequence shown here is derived from an EMBL/GenBank/DDBJ whole genome shotgun (WGS) entry which is preliminary data.</text>
</comment>
<name>A0A8H2VZ10_9HELO</name>